<evidence type="ECO:0000256" key="1">
    <source>
        <dbReference type="SAM" id="Phobius"/>
    </source>
</evidence>
<evidence type="ECO:0000313" key="3">
    <source>
        <dbReference type="Proteomes" id="UP001497512"/>
    </source>
</evidence>
<protein>
    <submittedName>
        <fullName evidence="2">Uncharacterized protein</fullName>
    </submittedName>
</protein>
<evidence type="ECO:0000313" key="2">
    <source>
        <dbReference type="EMBL" id="CAK9197007.1"/>
    </source>
</evidence>
<keyword evidence="1" id="KW-0812">Transmembrane</keyword>
<dbReference type="EMBL" id="OZ019903">
    <property type="protein sequence ID" value="CAK9197007.1"/>
    <property type="molecule type" value="Genomic_DNA"/>
</dbReference>
<proteinExistence type="predicted"/>
<name>A0ABP0THT6_9BRYO</name>
<keyword evidence="1" id="KW-0472">Membrane</keyword>
<dbReference type="Proteomes" id="UP001497512">
    <property type="component" value="Chromosome 11"/>
</dbReference>
<gene>
    <name evidence="2" type="ORF">CSSPTR1EN2_LOCUS3759</name>
</gene>
<keyword evidence="1" id="KW-1133">Transmembrane helix</keyword>
<feature type="transmembrane region" description="Helical" evidence="1">
    <location>
        <begin position="79"/>
        <end position="98"/>
    </location>
</feature>
<organism evidence="2 3">
    <name type="scientific">Sphagnum troendelagicum</name>
    <dbReference type="NCBI Taxonomy" id="128251"/>
    <lineage>
        <taxon>Eukaryota</taxon>
        <taxon>Viridiplantae</taxon>
        <taxon>Streptophyta</taxon>
        <taxon>Embryophyta</taxon>
        <taxon>Bryophyta</taxon>
        <taxon>Sphagnophytina</taxon>
        <taxon>Sphagnopsida</taxon>
        <taxon>Sphagnales</taxon>
        <taxon>Sphagnaceae</taxon>
        <taxon>Sphagnum</taxon>
    </lineage>
</organism>
<sequence>MDLGGNSLHQSQDVFQREVAFWNHSQNICARVGTACKECHDRARAALWARDWAAAKAEWERCLNLVRPPSLGAADWVSYYWLLCWINLLLANLLGFCFKEFRDAFRFAAQSYALLCYQMPGALNLRRHVWNNYCNLIYLWASEPDCEEMVLDPICVTVVNNTLESIILLQGKPRVPVFDSEVKKLRHLWKEFAITGDEYFLCWSIQEQYLYYGYMEEILRWAREGNKIYQKKYPGMLDYISKMNEAIALTLLMDWEEAKIVLEAISNTLKAEPGDHPAAEDRRRSNYPTLIYGMLELCWRKRSLALKSASNWGVELVKSISLIGNWLNTSKLNIGRAM</sequence>
<keyword evidence="3" id="KW-1185">Reference proteome</keyword>
<reference evidence="2" key="1">
    <citation type="submission" date="2024-02" db="EMBL/GenBank/DDBJ databases">
        <authorList>
            <consortium name="ELIXIR-Norway"/>
            <consortium name="Elixir Norway"/>
        </authorList>
    </citation>
    <scope>NUCLEOTIDE SEQUENCE</scope>
</reference>
<accession>A0ABP0THT6</accession>